<accession>A0A7J4ZRZ0</accession>
<dbReference type="RefSeq" id="WP_151127762.1">
    <property type="nucleotide sequence ID" value="NZ_VZQZ01000003.1"/>
</dbReference>
<reference evidence="2 3" key="1">
    <citation type="submission" date="2019-09" db="EMBL/GenBank/DDBJ databases">
        <title>Geobacter sp. Red96, a novel strain isolated from paddy soil.</title>
        <authorList>
            <person name="Xu Z."/>
            <person name="Masuda Y."/>
            <person name="Itoh H."/>
            <person name="Senoo K."/>
        </authorList>
    </citation>
    <scope>NUCLEOTIDE SEQUENCE [LARGE SCALE GENOMIC DNA]</scope>
    <source>
        <strain evidence="2 3">Red96</strain>
    </source>
</reference>
<evidence type="ECO:0000256" key="1">
    <source>
        <dbReference type="SAM" id="SignalP"/>
    </source>
</evidence>
<feature type="signal peptide" evidence="1">
    <location>
        <begin position="1"/>
        <end position="23"/>
    </location>
</feature>
<name>A0A7J4ZRZ0_9BACT</name>
<evidence type="ECO:0000313" key="2">
    <source>
        <dbReference type="EMBL" id="KAB0666076.1"/>
    </source>
</evidence>
<protein>
    <recommendedName>
        <fullName evidence="4">Zinc resistance-associated protein</fullName>
    </recommendedName>
</protein>
<dbReference type="AlphaFoldDB" id="A0A7J4ZRZ0"/>
<proteinExistence type="predicted"/>
<dbReference type="Gene3D" id="1.20.120.1490">
    <property type="match status" value="1"/>
</dbReference>
<sequence>MKACVSTLTVLVLALAIGSMALAGDPMGGMSGGCAKCAQNAGQSEQFRKFQQDTLDLRQEMMNRRFDLQRENLKGVPDAAKVAALQADIAAIQARISALRVQSGLPASGKRDGECVAMGMGCGRAMNPGCNGKPCPNRP</sequence>
<keyword evidence="3" id="KW-1185">Reference proteome</keyword>
<gene>
    <name evidence="2" type="ORF">F6V25_06260</name>
</gene>
<comment type="caution">
    <text evidence="2">The sequence shown here is derived from an EMBL/GenBank/DDBJ whole genome shotgun (WGS) entry which is preliminary data.</text>
</comment>
<evidence type="ECO:0008006" key="4">
    <source>
        <dbReference type="Google" id="ProtNLM"/>
    </source>
</evidence>
<organism evidence="2 3">
    <name type="scientific">Oryzomonas japonica</name>
    <dbReference type="NCBI Taxonomy" id="2603858"/>
    <lineage>
        <taxon>Bacteria</taxon>
        <taxon>Pseudomonadati</taxon>
        <taxon>Thermodesulfobacteriota</taxon>
        <taxon>Desulfuromonadia</taxon>
        <taxon>Geobacterales</taxon>
        <taxon>Geobacteraceae</taxon>
        <taxon>Oryzomonas</taxon>
    </lineage>
</organism>
<feature type="chain" id="PRO_5029492125" description="Zinc resistance-associated protein" evidence="1">
    <location>
        <begin position="24"/>
        <end position="139"/>
    </location>
</feature>
<dbReference type="EMBL" id="VZQZ01000003">
    <property type="protein sequence ID" value="KAB0666076.1"/>
    <property type="molecule type" value="Genomic_DNA"/>
</dbReference>
<evidence type="ECO:0000313" key="3">
    <source>
        <dbReference type="Proteomes" id="UP000420562"/>
    </source>
</evidence>
<keyword evidence="1" id="KW-0732">Signal</keyword>
<dbReference type="Proteomes" id="UP000420562">
    <property type="component" value="Unassembled WGS sequence"/>
</dbReference>